<organism evidence="3 4">
    <name type="scientific">Teladorsagia circumcincta</name>
    <name type="common">Brown stomach worm</name>
    <name type="synonym">Ostertagia circumcincta</name>
    <dbReference type="NCBI Taxonomy" id="45464"/>
    <lineage>
        <taxon>Eukaryota</taxon>
        <taxon>Metazoa</taxon>
        <taxon>Ecdysozoa</taxon>
        <taxon>Nematoda</taxon>
        <taxon>Chromadorea</taxon>
        <taxon>Rhabditida</taxon>
        <taxon>Rhabditina</taxon>
        <taxon>Rhabditomorpha</taxon>
        <taxon>Strongyloidea</taxon>
        <taxon>Trichostrongylidae</taxon>
        <taxon>Teladorsagia</taxon>
    </lineage>
</organism>
<dbReference type="GO" id="GO:0005634">
    <property type="term" value="C:nucleus"/>
    <property type="evidence" value="ECO:0007669"/>
    <property type="project" value="UniProtKB-SubCell"/>
</dbReference>
<dbReference type="OrthoDB" id="201398at2759"/>
<dbReference type="PANTHER" id="PTHR18847">
    <property type="entry name" value="20 KD NUCLEAR CAP BINDING PROTEIN"/>
    <property type="match status" value="1"/>
</dbReference>
<sequence length="73" mass="8606">YYTRDEAENAVRFLNRTTLDGRLIRVDFDAGFVEGRQYGRGKHGGQVRDEYRDSFDRGRGGYGKNRQDREDRD</sequence>
<evidence type="ECO:0000256" key="1">
    <source>
        <dbReference type="RuleBase" id="RU364036"/>
    </source>
</evidence>
<dbReference type="GO" id="GO:0000339">
    <property type="term" value="F:RNA cap binding"/>
    <property type="evidence" value="ECO:0007669"/>
    <property type="project" value="InterPro"/>
</dbReference>
<dbReference type="PANTHER" id="PTHR18847:SF0">
    <property type="entry name" value="NUCLEAR CAP-BINDING PROTEIN SUBUNIT 2"/>
    <property type="match status" value="1"/>
</dbReference>
<keyword evidence="1" id="KW-0507">mRNA processing</keyword>
<evidence type="ECO:0000256" key="2">
    <source>
        <dbReference type="SAM" id="MobiDB-lite"/>
    </source>
</evidence>
<comment type="subunit">
    <text evidence="1">Component of the nuclear cap-binding complex (CBC), a heterodimer composed of ncbp-1 and ncbp-2 that interacts with m7GpppG-capped RNA.</text>
</comment>
<dbReference type="AlphaFoldDB" id="A0A2G9T3K9"/>
<keyword evidence="1" id="KW-0694">RNA-binding</keyword>
<dbReference type="InterPro" id="IPR027157">
    <property type="entry name" value="NCBP2"/>
</dbReference>
<dbReference type="Gene3D" id="3.30.70.330">
    <property type="match status" value="1"/>
</dbReference>
<protein>
    <recommendedName>
        <fullName evidence="1">Nuclear cap-binding protein subunit 2</fullName>
    </recommendedName>
    <alternativeName>
        <fullName evidence="1">20 kDa nuclear cap-binding protein</fullName>
    </alternativeName>
</protein>
<dbReference type="EMBL" id="KZ427862">
    <property type="protein sequence ID" value="PIO52534.1"/>
    <property type="molecule type" value="Genomic_DNA"/>
</dbReference>
<reference evidence="3 4" key="1">
    <citation type="submission" date="2015-09" db="EMBL/GenBank/DDBJ databases">
        <title>Draft genome of the parasitic nematode Teladorsagia circumcincta isolate WARC Sus (inbred).</title>
        <authorList>
            <person name="Mitreva M."/>
        </authorList>
    </citation>
    <scope>NUCLEOTIDE SEQUENCE [LARGE SCALE GENOMIC DNA]</scope>
    <source>
        <strain evidence="3 4">S</strain>
    </source>
</reference>
<feature type="region of interest" description="Disordered" evidence="2">
    <location>
        <begin position="37"/>
        <end position="73"/>
    </location>
</feature>
<comment type="similarity">
    <text evidence="1">Belongs to the RRM NCBP2 family.</text>
</comment>
<keyword evidence="4" id="KW-1185">Reference proteome</keyword>
<name>A0A2G9T3K9_TELCI</name>
<dbReference type="InterPro" id="IPR012677">
    <property type="entry name" value="Nucleotide-bd_a/b_plait_sf"/>
</dbReference>
<comment type="function">
    <text evidence="1">Component of the cap-binding complex (CBC), which binds co-transcriptionally to the 5' cap of pre-mRNAs and is involved in various processes such as pre-mRNA splicing and RNA-mediated gene silencing (RNAi). The CBC complex is involved in miRNA-mediated RNA interference and is required for primary microRNAs (miRNAs) processing. In the CBC complex, ncbp-2 recognizes and binds capped RNAs (m7GpppG-capped RNA) but requires ncbp-1 to stabilize the movement of its N-terminal loop and lock the CBC into a high affinity cap-binding state with the cap structure.</text>
</comment>
<gene>
    <name evidence="3" type="ORF">TELCIR_26160</name>
</gene>
<evidence type="ECO:0000313" key="3">
    <source>
        <dbReference type="EMBL" id="PIO52534.1"/>
    </source>
</evidence>
<keyword evidence="1" id="KW-0508">mRNA splicing</keyword>
<feature type="compositionally biased region" description="Basic and acidic residues" evidence="2">
    <location>
        <begin position="46"/>
        <end position="73"/>
    </location>
</feature>
<keyword evidence="1" id="KW-0539">Nucleus</keyword>
<dbReference type="Proteomes" id="UP000230423">
    <property type="component" value="Unassembled WGS sequence"/>
</dbReference>
<comment type="subcellular location">
    <subcellularLocation>
        <location evidence="1">Nucleus</location>
    </subcellularLocation>
</comment>
<proteinExistence type="inferred from homology"/>
<dbReference type="InterPro" id="IPR035979">
    <property type="entry name" value="RBD_domain_sf"/>
</dbReference>
<feature type="non-terminal residue" evidence="3">
    <location>
        <position position="1"/>
    </location>
</feature>
<dbReference type="SUPFAM" id="SSF54928">
    <property type="entry name" value="RNA-binding domain, RBD"/>
    <property type="match status" value="1"/>
</dbReference>
<evidence type="ECO:0000313" key="4">
    <source>
        <dbReference type="Proteomes" id="UP000230423"/>
    </source>
</evidence>
<dbReference type="GO" id="GO:0005846">
    <property type="term" value="C:nuclear cap binding complex"/>
    <property type="evidence" value="ECO:0007669"/>
    <property type="project" value="InterPro"/>
</dbReference>
<dbReference type="GO" id="GO:0045292">
    <property type="term" value="P:mRNA cis splicing, via spliceosome"/>
    <property type="evidence" value="ECO:0007669"/>
    <property type="project" value="InterPro"/>
</dbReference>
<accession>A0A2G9T3K9</accession>